<dbReference type="Proteomes" id="UP001152797">
    <property type="component" value="Unassembled WGS sequence"/>
</dbReference>
<dbReference type="GO" id="GO:0004386">
    <property type="term" value="F:helicase activity"/>
    <property type="evidence" value="ECO:0007669"/>
    <property type="project" value="UniProtKB-KW"/>
</dbReference>
<dbReference type="AlphaFoldDB" id="A0A9P1FTK0"/>
<dbReference type="CDD" id="cd00882">
    <property type="entry name" value="Ras_like_GTPase"/>
    <property type="match status" value="1"/>
</dbReference>
<keyword evidence="2" id="KW-0547">Nucleotide-binding</keyword>
<dbReference type="SUPFAM" id="SSF52540">
    <property type="entry name" value="P-loop containing nucleoside triphosphate hydrolases"/>
    <property type="match status" value="1"/>
</dbReference>
<keyword evidence="2" id="KW-0378">Hydrolase</keyword>
<keyword evidence="2" id="KW-0067">ATP-binding</keyword>
<dbReference type="OrthoDB" id="2386367at2759"/>
<sequence>MKSSADIVGACEVACLNQAIPESAEVLRAGATEVDDAFKGNPSTSVRPEERSLETPEAVVSSSQIHLRARSLSRTNSEVTQDDWCVVEGETLDFTKLGDYVERSNNVLKQHNQQKVSLFLGSTGAGKTTLLYHIAGKRLVVKPGERVFQPAPDQDLTDLKDIQIGHGDKSRTMWLSPWTNSDTDAVYMDCAGYLDTRGAEIDIATSLSIRKLAETCKSLRFIVVVGCDLLVSSDRGGSFRQLCTVICQCVKDFKRYSGAFSFVFSHVDMLRCWEQCRSDPDVENNIKRCTAEILERLKAILTGTLKIRAMLEVRNLLSLLIAEMKCPEKARKGSFMIFHPTWCTAEECRDCLENFDKRDRCLTMPKEAVQCVLTPEQDSKLRRQLQQGKLRLESFINEGDWKSVEEYWNALHSMTNLIELPELQSSLEESRVQLGKHDRDLSLQASELVDLGAGETHGTFTAKDAQAALKCFETLGFLARLLHSDRNVQEQWKKTVIDKLRVLKEQVLIQCTGNILTKPALPVADMQLRLLRLKAWSDADKVTFSSEFDGARTAVNELFQQMVALSSKQSPFGLQDLPTKCKTALHLKHIAFEVNPSLWDGEVIDMKGAAEEAARQAHQLLDKSKAESIELVTSFLTGKDPTNAALLESIRVAFESFMFAQAELQDWLHLTPELSKCVSMAISELIQVSRPVQLQDEVEKLVREKQFDRLEAPLKSDAFCRVLPVDAAEKSGAAHASGESMRRVCVTAEHLGNDLEEFFKDLLASKEVYLEKSLALLAAFKAASWLDQLRQDRRSNFGKS</sequence>
<reference evidence="1" key="1">
    <citation type="submission" date="2022-10" db="EMBL/GenBank/DDBJ databases">
        <authorList>
            <person name="Chen Y."/>
            <person name="Dougan E. K."/>
            <person name="Chan C."/>
            <person name="Rhodes N."/>
            <person name="Thang M."/>
        </authorList>
    </citation>
    <scope>NUCLEOTIDE SEQUENCE</scope>
</reference>
<evidence type="ECO:0000313" key="3">
    <source>
        <dbReference type="Proteomes" id="UP001152797"/>
    </source>
</evidence>
<organism evidence="1">
    <name type="scientific">Cladocopium goreaui</name>
    <dbReference type="NCBI Taxonomy" id="2562237"/>
    <lineage>
        <taxon>Eukaryota</taxon>
        <taxon>Sar</taxon>
        <taxon>Alveolata</taxon>
        <taxon>Dinophyceae</taxon>
        <taxon>Suessiales</taxon>
        <taxon>Symbiodiniaceae</taxon>
        <taxon>Cladocopium</taxon>
    </lineage>
</organism>
<dbReference type="InterPro" id="IPR027417">
    <property type="entry name" value="P-loop_NTPase"/>
</dbReference>
<dbReference type="EMBL" id="CAMXCT020001334">
    <property type="protein sequence ID" value="CAL1142449.1"/>
    <property type="molecule type" value="Genomic_DNA"/>
</dbReference>
<dbReference type="EMBL" id="CAMXCT030001334">
    <property type="protein sequence ID" value="CAL4776386.1"/>
    <property type="molecule type" value="Genomic_DNA"/>
</dbReference>
<name>A0A9P1FTK0_9DINO</name>
<evidence type="ECO:0000313" key="1">
    <source>
        <dbReference type="EMBL" id="CAI3989074.1"/>
    </source>
</evidence>
<evidence type="ECO:0000313" key="2">
    <source>
        <dbReference type="EMBL" id="CAL4776386.1"/>
    </source>
</evidence>
<keyword evidence="3" id="KW-1185">Reference proteome</keyword>
<keyword evidence="2" id="KW-0347">Helicase</keyword>
<accession>A0A9P1FTK0</accession>
<reference evidence="2 3" key="2">
    <citation type="submission" date="2024-05" db="EMBL/GenBank/DDBJ databases">
        <authorList>
            <person name="Chen Y."/>
            <person name="Shah S."/>
            <person name="Dougan E. K."/>
            <person name="Thang M."/>
            <person name="Chan C."/>
        </authorList>
    </citation>
    <scope>NUCLEOTIDE SEQUENCE [LARGE SCALE GENOMIC DNA]</scope>
</reference>
<comment type="caution">
    <text evidence="1">The sequence shown here is derived from an EMBL/GenBank/DDBJ whole genome shotgun (WGS) entry which is preliminary data.</text>
</comment>
<protein>
    <submittedName>
        <fullName evidence="2">Helicase conserved c-terminal domain containing protein</fullName>
    </submittedName>
</protein>
<proteinExistence type="predicted"/>
<dbReference type="EMBL" id="CAMXCT010001334">
    <property type="protein sequence ID" value="CAI3989074.1"/>
    <property type="molecule type" value="Genomic_DNA"/>
</dbReference>
<gene>
    <name evidence="1" type="ORF">C1SCF055_LOCUS16170</name>
</gene>